<keyword evidence="1" id="KW-0863">Zinc-finger</keyword>
<dbReference type="Pfam" id="PF07776">
    <property type="entry name" value="zf-AD"/>
    <property type="match status" value="1"/>
</dbReference>
<evidence type="ECO:0000259" key="3">
    <source>
        <dbReference type="PROSITE" id="PS50157"/>
    </source>
</evidence>
<feature type="region of interest" description="Disordered" evidence="2">
    <location>
        <begin position="166"/>
        <end position="233"/>
    </location>
</feature>
<name>A0ABD1CF05_CULPP</name>
<dbReference type="InterPro" id="IPR012934">
    <property type="entry name" value="Znf_AD"/>
</dbReference>
<dbReference type="GO" id="GO:0008270">
    <property type="term" value="F:zinc ion binding"/>
    <property type="evidence" value="ECO:0007669"/>
    <property type="project" value="UniProtKB-KW"/>
</dbReference>
<dbReference type="InterPro" id="IPR036236">
    <property type="entry name" value="Znf_C2H2_sf"/>
</dbReference>
<accession>A0ABD1CF05</accession>
<dbReference type="EMBL" id="JBEHCU010012899">
    <property type="protein sequence ID" value="KAL1374967.1"/>
    <property type="molecule type" value="Genomic_DNA"/>
</dbReference>
<feature type="domain" description="C2H2-type" evidence="3">
    <location>
        <begin position="304"/>
        <end position="332"/>
    </location>
</feature>
<keyword evidence="5" id="KW-1185">Reference proteome</keyword>
<dbReference type="PROSITE" id="PS50157">
    <property type="entry name" value="ZINC_FINGER_C2H2_2"/>
    <property type="match status" value="1"/>
</dbReference>
<evidence type="ECO:0000256" key="1">
    <source>
        <dbReference type="PROSITE-ProRule" id="PRU00042"/>
    </source>
</evidence>
<proteinExistence type="predicted"/>
<dbReference type="SUPFAM" id="SSF57667">
    <property type="entry name" value="beta-beta-alpha zinc fingers"/>
    <property type="match status" value="1"/>
</dbReference>
<feature type="compositionally biased region" description="Acidic residues" evidence="2">
    <location>
        <begin position="168"/>
        <end position="184"/>
    </location>
</feature>
<protein>
    <recommendedName>
        <fullName evidence="3">C2H2-type domain-containing protein</fullName>
    </recommendedName>
</protein>
<keyword evidence="1" id="KW-0862">Zinc</keyword>
<feature type="compositionally biased region" description="Low complexity" evidence="2">
    <location>
        <begin position="205"/>
        <end position="218"/>
    </location>
</feature>
<dbReference type="InterPro" id="IPR027417">
    <property type="entry name" value="P-loop_NTPase"/>
</dbReference>
<keyword evidence="1" id="KW-0479">Metal-binding</keyword>
<gene>
    <name evidence="4" type="ORF">pipiens_017780</name>
</gene>
<dbReference type="AlphaFoldDB" id="A0ABD1CF05"/>
<dbReference type="Gene3D" id="3.30.160.60">
    <property type="entry name" value="Classic Zinc Finger"/>
    <property type="match status" value="1"/>
</dbReference>
<dbReference type="Gene3D" id="3.40.50.300">
    <property type="entry name" value="P-loop containing nucleotide triphosphate hydrolases"/>
    <property type="match status" value="1"/>
</dbReference>
<comment type="caution">
    <text evidence="4">The sequence shown here is derived from an EMBL/GenBank/DDBJ whole genome shotgun (WGS) entry which is preliminary data.</text>
</comment>
<dbReference type="InterPro" id="IPR013087">
    <property type="entry name" value="Znf_C2H2_type"/>
</dbReference>
<dbReference type="SMART" id="SM00868">
    <property type="entry name" value="zf-AD"/>
    <property type="match status" value="1"/>
</dbReference>
<organism evidence="4 5">
    <name type="scientific">Culex pipiens pipiens</name>
    <name type="common">Northern house mosquito</name>
    <dbReference type="NCBI Taxonomy" id="38569"/>
    <lineage>
        <taxon>Eukaryota</taxon>
        <taxon>Metazoa</taxon>
        <taxon>Ecdysozoa</taxon>
        <taxon>Arthropoda</taxon>
        <taxon>Hexapoda</taxon>
        <taxon>Insecta</taxon>
        <taxon>Pterygota</taxon>
        <taxon>Neoptera</taxon>
        <taxon>Endopterygota</taxon>
        <taxon>Diptera</taxon>
        <taxon>Nematocera</taxon>
        <taxon>Culicoidea</taxon>
        <taxon>Culicidae</taxon>
        <taxon>Culicinae</taxon>
        <taxon>Culicini</taxon>
        <taxon>Culex</taxon>
        <taxon>Culex</taxon>
    </lineage>
</organism>
<dbReference type="PROSITE" id="PS00028">
    <property type="entry name" value="ZINC_FINGER_C2H2_1"/>
    <property type="match status" value="1"/>
</dbReference>
<dbReference type="Proteomes" id="UP001562425">
    <property type="component" value="Unassembled WGS sequence"/>
</dbReference>
<dbReference type="Gene3D" id="3.40.1800.20">
    <property type="match status" value="1"/>
</dbReference>
<evidence type="ECO:0000313" key="5">
    <source>
        <dbReference type="Proteomes" id="UP001562425"/>
    </source>
</evidence>
<sequence>MVLHSMALAKEKTRIVLAGDHMQMSPELLSNYAKERKLDISLLEHLYDHYPNDFSCKILLCENNATSSAEKARFSAEFSHLPVGMASDSLKSCLTCCRQTENFLRITESDEASEENVEAVFATHFWFTKDECHGRIVCTSCWEKIDDFHKFYCDVKKVHHPLIKQEQDDGLEEPVLESKEDLEEENKSEIASEPEANDRNDDESTSSSESESNSTSSDSDSDVPPVRRTKRKRRTRTNIELSCSLCADEGTYCEPFYTWYKLNVHFKQTHGQNGFMYCCSKRFVTKPLYLKHIKSHGRSALEQKHCLECKCSFKDESGLARHMIIFHTPEEEKQFKCDRCEKAFPEEDLLKVT</sequence>
<evidence type="ECO:0000313" key="4">
    <source>
        <dbReference type="EMBL" id="KAL1374967.1"/>
    </source>
</evidence>
<evidence type="ECO:0000256" key="2">
    <source>
        <dbReference type="SAM" id="MobiDB-lite"/>
    </source>
</evidence>
<dbReference type="SMART" id="SM00355">
    <property type="entry name" value="ZnF_C2H2"/>
    <property type="match status" value="3"/>
</dbReference>
<reference evidence="4 5" key="1">
    <citation type="submission" date="2024-05" db="EMBL/GenBank/DDBJ databases">
        <title>Culex pipiens pipiens assembly and annotation.</title>
        <authorList>
            <person name="Alout H."/>
            <person name="Durand T."/>
        </authorList>
    </citation>
    <scope>NUCLEOTIDE SEQUENCE [LARGE SCALE GENOMIC DNA]</scope>
    <source>
        <strain evidence="4">HA-2024</strain>
        <tissue evidence="4">Whole body</tissue>
    </source>
</reference>